<reference evidence="3 4" key="1">
    <citation type="submission" date="2018-12" db="EMBL/GenBank/DDBJ databases">
        <authorList>
            <consortium name="Pathogen Informatics"/>
        </authorList>
    </citation>
    <scope>NUCLEOTIDE SEQUENCE [LARGE SCALE GENOMIC DNA]</scope>
    <source>
        <strain evidence="3 4">NCTC11923</strain>
    </source>
</reference>
<evidence type="ECO:0000256" key="1">
    <source>
        <dbReference type="SAM" id="MobiDB-lite"/>
    </source>
</evidence>
<dbReference type="EMBL" id="LR134363">
    <property type="protein sequence ID" value="VEG74962.1"/>
    <property type="molecule type" value="Genomic_DNA"/>
</dbReference>
<keyword evidence="4" id="KW-1185">Reference proteome</keyword>
<evidence type="ECO:0000313" key="4">
    <source>
        <dbReference type="Proteomes" id="UP000276899"/>
    </source>
</evidence>
<dbReference type="STRING" id="1278298.GCA_000428685_00624"/>
<dbReference type="RefSeq" id="WP_026427644.1">
    <property type="nucleotide sequence ID" value="NZ_CBCRWE010000018.1"/>
</dbReference>
<feature type="region of interest" description="Disordered" evidence="1">
    <location>
        <begin position="38"/>
        <end position="60"/>
    </location>
</feature>
<sequence>MTGSAIAFLLVSIVIIWGGLAVSVTALISRGRREERDAKKAASQAAHAHLRGQTTEDQVD</sequence>
<feature type="transmembrane region" description="Helical" evidence="2">
    <location>
        <begin position="6"/>
        <end position="29"/>
    </location>
</feature>
<evidence type="ECO:0000313" key="3">
    <source>
        <dbReference type="EMBL" id="VEG74962.1"/>
    </source>
</evidence>
<keyword evidence="2" id="KW-1133">Transmembrane helix</keyword>
<evidence type="ECO:0008006" key="5">
    <source>
        <dbReference type="Google" id="ProtNLM"/>
    </source>
</evidence>
<gene>
    <name evidence="3" type="ORF">NCTC11923_01614</name>
</gene>
<keyword evidence="2" id="KW-0472">Membrane</keyword>
<dbReference type="InterPro" id="IPR031596">
    <property type="entry name" value="MaAIMP_sms"/>
</dbReference>
<protein>
    <recommendedName>
        <fullName evidence="5">Methionine and alanine importer, small subunit</fullName>
    </recommendedName>
</protein>
<organism evidence="3 4">
    <name type="scientific">Actinomyces slackii</name>
    <dbReference type="NCBI Taxonomy" id="52774"/>
    <lineage>
        <taxon>Bacteria</taxon>
        <taxon>Bacillati</taxon>
        <taxon>Actinomycetota</taxon>
        <taxon>Actinomycetes</taxon>
        <taxon>Actinomycetales</taxon>
        <taxon>Actinomycetaceae</taxon>
        <taxon>Actinomyces</taxon>
    </lineage>
</organism>
<proteinExistence type="predicted"/>
<dbReference type="AlphaFoldDB" id="A0A448KDI5"/>
<dbReference type="Proteomes" id="UP000276899">
    <property type="component" value="Chromosome"/>
</dbReference>
<name>A0A448KDI5_9ACTO</name>
<dbReference type="NCBIfam" id="NF033493">
    <property type="entry name" value="MetS_like_NSS"/>
    <property type="match status" value="1"/>
</dbReference>
<keyword evidence="2" id="KW-0812">Transmembrane</keyword>
<accession>A0A448KDI5</accession>
<dbReference type="Pfam" id="PF16951">
    <property type="entry name" value="MaAIMP_sms"/>
    <property type="match status" value="1"/>
</dbReference>
<dbReference type="KEGG" id="asla:NCTC11923_01614"/>
<evidence type="ECO:0000256" key="2">
    <source>
        <dbReference type="SAM" id="Phobius"/>
    </source>
</evidence>